<feature type="transmembrane region" description="Helical" evidence="5">
    <location>
        <begin position="109"/>
        <end position="127"/>
    </location>
</feature>
<protein>
    <submittedName>
        <fullName evidence="7">Putative MFS-type transporter</fullName>
    </submittedName>
</protein>
<feature type="transmembrane region" description="Helical" evidence="5">
    <location>
        <begin position="437"/>
        <end position="457"/>
    </location>
</feature>
<keyword evidence="2 5" id="KW-0812">Transmembrane</keyword>
<feature type="transmembrane region" description="Helical" evidence="5">
    <location>
        <begin position="147"/>
        <end position="165"/>
    </location>
</feature>
<comment type="caution">
    <text evidence="7">The sequence shown here is derived from an EMBL/GenBank/DDBJ whole genome shotgun (WGS) entry which is preliminary data.</text>
</comment>
<comment type="subcellular location">
    <subcellularLocation>
        <location evidence="1">Membrane</location>
        <topology evidence="1">Multi-pass membrane protein</topology>
    </subcellularLocation>
</comment>
<dbReference type="InterPro" id="IPR020846">
    <property type="entry name" value="MFS_dom"/>
</dbReference>
<keyword evidence="4 5" id="KW-0472">Membrane</keyword>
<dbReference type="InterPro" id="IPR036259">
    <property type="entry name" value="MFS_trans_sf"/>
</dbReference>
<feature type="domain" description="Major facilitator superfamily (MFS) profile" evidence="6">
    <location>
        <begin position="111"/>
        <end position="530"/>
    </location>
</feature>
<sequence>MFELDFLKVRRLANQQVIAANQTRWYSPLSFMNISMRQTPSPDLPTVPEDEYKTPLGSNTTLVSNDTEAYTEQVGTIVINSREVGRRALRPQPSLDPNDPLNWSSWQKYSTYLTVCFFTFLATANASKFTVAVIPLSKEFKKSNFEIGYLVCFNILFLGVGNIFWVPLMRIIGKRPVFLISLPILAVTNVWAARTHNFNSLLASQIASGFAGAAAEASVPAVAADLFFVHQRGTVLMMFHMALSFGAFLGPLINSYVVPCGATWIVSIFIVHESSYYKRDVNAPFDSYPSKKTFIQKLSLTNGYNKDTSFLQALWNTIRVLAYPPVLWTGLTVGVFVGWGITVQLTSSRTFVQPPYNYKASFLGFICISGFIGTLIALFFGGKLIDVISNRVTKAHYGVREPEYRLYAFIIPAIVGPMGILLFGLTISEHRPWLEPAVGYAMDAFGLIAVNNVLVTYAVDSYLPLAGEVLVVTFVMRGVIGTVLALYSVKWMENVGQKNFFGMMVGVEYFMCAWVILFLIYGKRIRARTARYGPMV</sequence>
<evidence type="ECO:0000313" key="8">
    <source>
        <dbReference type="Proteomes" id="UP000469558"/>
    </source>
</evidence>
<organism evidence="7 8">
    <name type="scientific">Lachnellula suecica</name>
    <dbReference type="NCBI Taxonomy" id="602035"/>
    <lineage>
        <taxon>Eukaryota</taxon>
        <taxon>Fungi</taxon>
        <taxon>Dikarya</taxon>
        <taxon>Ascomycota</taxon>
        <taxon>Pezizomycotina</taxon>
        <taxon>Leotiomycetes</taxon>
        <taxon>Helotiales</taxon>
        <taxon>Lachnaceae</taxon>
        <taxon>Lachnellula</taxon>
    </lineage>
</organism>
<feature type="transmembrane region" description="Helical" evidence="5">
    <location>
        <begin position="362"/>
        <end position="385"/>
    </location>
</feature>
<evidence type="ECO:0000313" key="7">
    <source>
        <dbReference type="EMBL" id="TVY75768.1"/>
    </source>
</evidence>
<keyword evidence="8" id="KW-1185">Reference proteome</keyword>
<evidence type="ECO:0000256" key="5">
    <source>
        <dbReference type="SAM" id="Phobius"/>
    </source>
</evidence>
<dbReference type="PANTHER" id="PTHR23502">
    <property type="entry name" value="MAJOR FACILITATOR SUPERFAMILY"/>
    <property type="match status" value="1"/>
</dbReference>
<dbReference type="GO" id="GO:0005886">
    <property type="term" value="C:plasma membrane"/>
    <property type="evidence" value="ECO:0007669"/>
    <property type="project" value="TreeGrafter"/>
</dbReference>
<feature type="transmembrane region" description="Helical" evidence="5">
    <location>
        <begin position="256"/>
        <end position="272"/>
    </location>
</feature>
<keyword evidence="3 5" id="KW-1133">Transmembrane helix</keyword>
<dbReference type="SUPFAM" id="SSF103473">
    <property type="entry name" value="MFS general substrate transporter"/>
    <property type="match status" value="1"/>
</dbReference>
<gene>
    <name evidence="7" type="ORF">LSUE1_G005327</name>
</gene>
<feature type="transmembrane region" description="Helical" evidence="5">
    <location>
        <begin position="469"/>
        <end position="488"/>
    </location>
</feature>
<feature type="transmembrane region" description="Helical" evidence="5">
    <location>
        <begin position="320"/>
        <end position="342"/>
    </location>
</feature>
<evidence type="ECO:0000256" key="2">
    <source>
        <dbReference type="ARBA" id="ARBA00022692"/>
    </source>
</evidence>
<evidence type="ECO:0000256" key="3">
    <source>
        <dbReference type="ARBA" id="ARBA00022989"/>
    </source>
</evidence>
<dbReference type="OrthoDB" id="5215911at2759"/>
<feature type="transmembrane region" description="Helical" evidence="5">
    <location>
        <begin position="500"/>
        <end position="521"/>
    </location>
</feature>
<evidence type="ECO:0000256" key="1">
    <source>
        <dbReference type="ARBA" id="ARBA00004141"/>
    </source>
</evidence>
<dbReference type="InterPro" id="IPR011701">
    <property type="entry name" value="MFS"/>
</dbReference>
<feature type="transmembrane region" description="Helical" evidence="5">
    <location>
        <begin position="177"/>
        <end position="194"/>
    </location>
</feature>
<evidence type="ECO:0000259" key="6">
    <source>
        <dbReference type="PROSITE" id="PS50850"/>
    </source>
</evidence>
<dbReference type="Gene3D" id="1.20.1250.20">
    <property type="entry name" value="MFS general substrate transporter like domains"/>
    <property type="match status" value="1"/>
</dbReference>
<accession>A0A8T9C133</accession>
<proteinExistence type="predicted"/>
<feature type="transmembrane region" description="Helical" evidence="5">
    <location>
        <begin position="406"/>
        <end position="425"/>
    </location>
</feature>
<dbReference type="PANTHER" id="PTHR23502:SF160">
    <property type="entry name" value="MAJOR FACILITATOR SUPERFAMILY (MFS) PROFILE DOMAIN-CONTAINING PROTEIN-RELATED"/>
    <property type="match status" value="1"/>
</dbReference>
<dbReference type="Pfam" id="PF07690">
    <property type="entry name" value="MFS_1"/>
    <property type="match status" value="1"/>
</dbReference>
<dbReference type="PROSITE" id="PS50850">
    <property type="entry name" value="MFS"/>
    <property type="match status" value="1"/>
</dbReference>
<reference evidence="7 8" key="1">
    <citation type="submission" date="2018-05" db="EMBL/GenBank/DDBJ databases">
        <title>Genome sequencing and assembly of the regulated plant pathogen Lachnellula willkommii and related sister species for the development of diagnostic species identification markers.</title>
        <authorList>
            <person name="Giroux E."/>
            <person name="Bilodeau G."/>
        </authorList>
    </citation>
    <scope>NUCLEOTIDE SEQUENCE [LARGE SCALE GENOMIC DNA]</scope>
    <source>
        <strain evidence="7 8">CBS 268.59</strain>
    </source>
</reference>
<dbReference type="EMBL" id="QGMK01000954">
    <property type="protein sequence ID" value="TVY75768.1"/>
    <property type="molecule type" value="Genomic_DNA"/>
</dbReference>
<dbReference type="AlphaFoldDB" id="A0A8T9C133"/>
<dbReference type="GO" id="GO:0022857">
    <property type="term" value="F:transmembrane transporter activity"/>
    <property type="evidence" value="ECO:0007669"/>
    <property type="project" value="InterPro"/>
</dbReference>
<dbReference type="Proteomes" id="UP000469558">
    <property type="component" value="Unassembled WGS sequence"/>
</dbReference>
<name>A0A8T9C133_9HELO</name>
<evidence type="ECO:0000256" key="4">
    <source>
        <dbReference type="ARBA" id="ARBA00023136"/>
    </source>
</evidence>